<name>Q7REW9_PLAYO</name>
<gene>
    <name evidence="6" type="ORF">PY04944</name>
</gene>
<feature type="transmembrane region" description="Helical" evidence="5">
    <location>
        <begin position="91"/>
        <end position="113"/>
    </location>
</feature>
<comment type="similarity">
    <text evidence="2">Belongs to the RRP1 family.</text>
</comment>
<dbReference type="PaxDb" id="73239-Q7REW9"/>
<feature type="non-terminal residue" evidence="6">
    <location>
        <position position="1"/>
    </location>
</feature>
<dbReference type="Proteomes" id="UP000008553">
    <property type="component" value="Unassembled WGS sequence"/>
</dbReference>
<dbReference type="AlphaFoldDB" id="Q7REW9"/>
<evidence type="ECO:0000256" key="2">
    <source>
        <dbReference type="ARBA" id="ARBA00006374"/>
    </source>
</evidence>
<keyword evidence="5" id="KW-0812">Transmembrane</keyword>
<evidence type="ECO:0000313" key="7">
    <source>
        <dbReference type="Proteomes" id="UP000008553"/>
    </source>
</evidence>
<evidence type="ECO:0000313" key="6">
    <source>
        <dbReference type="EMBL" id="EAA16887.1"/>
    </source>
</evidence>
<dbReference type="GO" id="GO:0006364">
    <property type="term" value="P:rRNA processing"/>
    <property type="evidence" value="ECO:0007669"/>
    <property type="project" value="UniProtKB-KW"/>
</dbReference>
<accession>Q7REW9</accession>
<dbReference type="EMBL" id="AABL01001540">
    <property type="protein sequence ID" value="EAA16887.1"/>
    <property type="molecule type" value="Genomic_DNA"/>
</dbReference>
<dbReference type="InterPro" id="IPR010301">
    <property type="entry name" value="RRP1"/>
</dbReference>
<proteinExistence type="inferred from homology"/>
<dbReference type="GO" id="GO:0005634">
    <property type="term" value="C:nucleus"/>
    <property type="evidence" value="ECO:0007669"/>
    <property type="project" value="UniProtKB-SubCell"/>
</dbReference>
<sequence>KNEITDEDKECNRLFTLNYKKLYPLNNYIESFQMFSLGLFNYLTPCYIFFIHNKFNLYPNYQMNIIFSIILCNLIRQEYCNLYYFKENRHNIISFINMFPYIIANHIKCFLYNLNNNSSFVFYESVIILLKITYSIIQNIEDIPDDTLFKYWYSVVFAIEKILFANCKEGKIRIYAYTVIMTKSTCWILCLLSLFEITKIISELNDKRRKSFSSWTLQILFEEYEKMMAENNKNRYYTTFITLVMLKKCVLTLKSFSSENPEDADEILFILHEMKNLKCYYSYVGIKTNSSLKSSEDKAHLFICYPYLLDCLNTENT</sequence>
<protein>
    <submittedName>
        <fullName evidence="6">Uncharacterized protein</fullName>
    </submittedName>
</protein>
<feature type="transmembrane region" description="Helical" evidence="5">
    <location>
        <begin position="120"/>
        <end position="137"/>
    </location>
</feature>
<keyword evidence="4" id="KW-0539">Nucleus</keyword>
<evidence type="ECO:0000256" key="1">
    <source>
        <dbReference type="ARBA" id="ARBA00004123"/>
    </source>
</evidence>
<organism evidence="6 7">
    <name type="scientific">Plasmodium yoelii yoelii</name>
    <dbReference type="NCBI Taxonomy" id="73239"/>
    <lineage>
        <taxon>Eukaryota</taxon>
        <taxon>Sar</taxon>
        <taxon>Alveolata</taxon>
        <taxon>Apicomplexa</taxon>
        <taxon>Aconoidasida</taxon>
        <taxon>Haemosporida</taxon>
        <taxon>Plasmodiidae</taxon>
        <taxon>Plasmodium</taxon>
        <taxon>Plasmodium (Vinckeia)</taxon>
    </lineage>
</organism>
<dbReference type="InParanoid" id="Q7REW9"/>
<feature type="transmembrane region" description="Helical" evidence="5">
    <location>
        <begin position="174"/>
        <end position="195"/>
    </location>
</feature>
<feature type="transmembrane region" description="Helical" evidence="5">
    <location>
        <begin position="32"/>
        <end position="51"/>
    </location>
</feature>
<keyword evidence="5" id="KW-0472">Membrane</keyword>
<dbReference type="PANTHER" id="PTHR13026">
    <property type="entry name" value="NNP-1 PROTEIN NOVEL NUCLEAR PROTEIN 1 NOP52"/>
    <property type="match status" value="1"/>
</dbReference>
<keyword evidence="5" id="KW-1133">Transmembrane helix</keyword>
<dbReference type="GO" id="GO:0030688">
    <property type="term" value="C:preribosome, small subunit precursor"/>
    <property type="evidence" value="ECO:0007669"/>
    <property type="project" value="InterPro"/>
</dbReference>
<keyword evidence="3" id="KW-0698">rRNA processing</keyword>
<dbReference type="STRING" id="73239.Q7REW9"/>
<evidence type="ECO:0000256" key="5">
    <source>
        <dbReference type="SAM" id="Phobius"/>
    </source>
</evidence>
<reference evidence="6 7" key="1">
    <citation type="journal article" date="2002" name="Nature">
        <title>Genome sequence and comparative analysis of the model rodent malaria parasite Plasmodium yoelii yoelii.</title>
        <authorList>
            <person name="Carlton J.M."/>
            <person name="Angiuoli S.V."/>
            <person name="Suh B.B."/>
            <person name="Kooij T.W."/>
            <person name="Pertea M."/>
            <person name="Silva J.C."/>
            <person name="Ermolaeva M.D."/>
            <person name="Allen J.E."/>
            <person name="Selengut J.D."/>
            <person name="Koo H.L."/>
            <person name="Peterson J.D."/>
            <person name="Pop M."/>
            <person name="Kosack D.S."/>
            <person name="Shumway M.F."/>
            <person name="Bidwell S.L."/>
            <person name="Shallom S.J."/>
            <person name="van Aken S.E."/>
            <person name="Riedmuller S.B."/>
            <person name="Feldblyum T.V."/>
            <person name="Cho J.K."/>
            <person name="Quackenbush J."/>
            <person name="Sedegah M."/>
            <person name="Shoaibi A."/>
            <person name="Cummings L.M."/>
            <person name="Florens L."/>
            <person name="Yates J.R."/>
            <person name="Raine J.D."/>
            <person name="Sinden R.E."/>
            <person name="Harris M.A."/>
            <person name="Cunningham D.A."/>
            <person name="Preiser P.R."/>
            <person name="Bergman L.W."/>
            <person name="Vaidya A.B."/>
            <person name="van Lin L.H."/>
            <person name="Janse C.J."/>
            <person name="Waters A.P."/>
            <person name="Smith H.O."/>
            <person name="White O.R."/>
            <person name="Salzberg S.L."/>
            <person name="Venter J.C."/>
            <person name="Fraser C.M."/>
            <person name="Hoffman S.L."/>
            <person name="Gardner M.J."/>
            <person name="Carucci D.J."/>
        </authorList>
    </citation>
    <scope>NUCLEOTIDE SEQUENCE [LARGE SCALE GENOMIC DNA]</scope>
    <source>
        <strain evidence="6 7">17XNL</strain>
    </source>
</reference>
<comment type="subcellular location">
    <subcellularLocation>
        <location evidence="1">Nucleus</location>
    </subcellularLocation>
</comment>
<evidence type="ECO:0000256" key="4">
    <source>
        <dbReference type="ARBA" id="ARBA00023242"/>
    </source>
</evidence>
<dbReference type="PANTHER" id="PTHR13026:SF0">
    <property type="entry name" value="RIBOSOMAL RNA PROCESSING 1B"/>
    <property type="match status" value="1"/>
</dbReference>
<evidence type="ECO:0000256" key="3">
    <source>
        <dbReference type="ARBA" id="ARBA00022552"/>
    </source>
</evidence>
<keyword evidence="7" id="KW-1185">Reference proteome</keyword>
<comment type="caution">
    <text evidence="6">The sequence shown here is derived from an EMBL/GenBank/DDBJ whole genome shotgun (WGS) entry which is preliminary data.</text>
</comment>